<dbReference type="Proteomes" id="UP000191112">
    <property type="component" value="Unassembled WGS sequence"/>
</dbReference>
<protein>
    <submittedName>
        <fullName evidence="1">Uncharacterized protein</fullName>
    </submittedName>
</protein>
<organism evidence="1 2">
    <name type="scientific">Soonwooa buanensis</name>
    <dbReference type="NCBI Taxonomy" id="619805"/>
    <lineage>
        <taxon>Bacteria</taxon>
        <taxon>Pseudomonadati</taxon>
        <taxon>Bacteroidota</taxon>
        <taxon>Flavobacteriia</taxon>
        <taxon>Flavobacteriales</taxon>
        <taxon>Weeksellaceae</taxon>
        <taxon>Chryseobacterium group</taxon>
        <taxon>Soonwooa</taxon>
    </lineage>
</organism>
<accession>A0A1T5GM66</accession>
<sequence>MNKREFIKAILRGDKDEALEIKNKIVGSSMDNYLIVVYSGSPISGDLTPDEIKRRDEFMAKTERENPNKEIKYIGSVRLKPI</sequence>
<keyword evidence="2" id="KW-1185">Reference proteome</keyword>
<gene>
    <name evidence="1" type="ORF">SAMN05660477_02976</name>
</gene>
<evidence type="ECO:0000313" key="2">
    <source>
        <dbReference type="Proteomes" id="UP000191112"/>
    </source>
</evidence>
<evidence type="ECO:0000313" key="1">
    <source>
        <dbReference type="EMBL" id="SKC09477.1"/>
    </source>
</evidence>
<dbReference type="EMBL" id="FUYZ01000013">
    <property type="protein sequence ID" value="SKC09477.1"/>
    <property type="molecule type" value="Genomic_DNA"/>
</dbReference>
<proteinExistence type="predicted"/>
<dbReference type="AlphaFoldDB" id="A0A1T5GM66"/>
<reference evidence="1 2" key="1">
    <citation type="submission" date="2017-02" db="EMBL/GenBank/DDBJ databases">
        <authorList>
            <person name="Peterson S.W."/>
        </authorList>
    </citation>
    <scope>NUCLEOTIDE SEQUENCE [LARGE SCALE GENOMIC DNA]</scope>
    <source>
        <strain evidence="1 2">DSM 22323</strain>
    </source>
</reference>
<name>A0A1T5GM66_9FLAO</name>
<dbReference type="RefSeq" id="WP_079668195.1">
    <property type="nucleotide sequence ID" value="NZ_FUYZ01000013.1"/>
</dbReference>